<dbReference type="Proteomes" id="UP001604336">
    <property type="component" value="Unassembled WGS sequence"/>
</dbReference>
<dbReference type="AlphaFoldDB" id="A0ABD1TJU4"/>
<reference evidence="2" key="1">
    <citation type="submission" date="2024-07" db="EMBL/GenBank/DDBJ databases">
        <title>Two chromosome-level genome assemblies of Korean endemic species Abeliophyllum distichum and Forsythia ovata (Oleaceae).</title>
        <authorList>
            <person name="Jang H."/>
        </authorList>
    </citation>
    <scope>NUCLEOTIDE SEQUENCE [LARGE SCALE GENOMIC DNA]</scope>
</reference>
<accession>A0ABD1TJU4</accession>
<organism evidence="1 2">
    <name type="scientific">Abeliophyllum distichum</name>
    <dbReference type="NCBI Taxonomy" id="126358"/>
    <lineage>
        <taxon>Eukaryota</taxon>
        <taxon>Viridiplantae</taxon>
        <taxon>Streptophyta</taxon>
        <taxon>Embryophyta</taxon>
        <taxon>Tracheophyta</taxon>
        <taxon>Spermatophyta</taxon>
        <taxon>Magnoliopsida</taxon>
        <taxon>eudicotyledons</taxon>
        <taxon>Gunneridae</taxon>
        <taxon>Pentapetalae</taxon>
        <taxon>asterids</taxon>
        <taxon>lamiids</taxon>
        <taxon>Lamiales</taxon>
        <taxon>Oleaceae</taxon>
        <taxon>Forsythieae</taxon>
        <taxon>Abeliophyllum</taxon>
    </lineage>
</organism>
<dbReference type="PANTHER" id="PTHR11439:SF491">
    <property type="entry name" value="INTEGRASE CATALYTIC DOMAIN-CONTAINING PROTEIN"/>
    <property type="match status" value="1"/>
</dbReference>
<name>A0ABD1TJU4_9LAMI</name>
<dbReference type="PANTHER" id="PTHR11439">
    <property type="entry name" value="GAG-POL-RELATED RETROTRANSPOSON"/>
    <property type="match status" value="1"/>
</dbReference>
<protein>
    <submittedName>
        <fullName evidence="1">Retrovirus-related Pol polyprotein from transposon TNT 1-94</fullName>
    </submittedName>
</protein>
<evidence type="ECO:0000313" key="1">
    <source>
        <dbReference type="EMBL" id="KAL2512989.1"/>
    </source>
</evidence>
<proteinExistence type="predicted"/>
<dbReference type="InterPro" id="IPR036397">
    <property type="entry name" value="RNaseH_sf"/>
</dbReference>
<evidence type="ECO:0000313" key="2">
    <source>
        <dbReference type="Proteomes" id="UP001604336"/>
    </source>
</evidence>
<comment type="caution">
    <text evidence="1">The sequence shown here is derived from an EMBL/GenBank/DDBJ whole genome shotgun (WGS) entry which is preliminary data.</text>
</comment>
<dbReference type="Gene3D" id="3.30.420.10">
    <property type="entry name" value="Ribonuclease H-like superfamily/Ribonuclease H"/>
    <property type="match status" value="1"/>
</dbReference>
<gene>
    <name evidence="1" type="ORF">Adt_18589</name>
</gene>
<keyword evidence="2" id="KW-1185">Reference proteome</keyword>
<sequence length="197" mass="22334">MKDAKHVNVPLGSHMILSSVNFPKSEEGRKDMEHISYANAIRSVMYSMITQVLILHLLTRENPLLLFSLLLLRTVYLRNFSYMVALSSTEAEYVAITEAVKEGLWLKGLLSKLNIMNNVVNIYTDSQSALMLCENPIYHERSKHIEVKYHFVREQLSTGEINILKIGTADNLADMGTKILPVSKFNICLSKFLIDTG</sequence>
<dbReference type="CDD" id="cd09272">
    <property type="entry name" value="RNase_HI_RT_Ty1"/>
    <property type="match status" value="1"/>
</dbReference>
<dbReference type="EMBL" id="JBFOLK010000005">
    <property type="protein sequence ID" value="KAL2512989.1"/>
    <property type="molecule type" value="Genomic_DNA"/>
</dbReference>